<dbReference type="EMBL" id="JWZX01000070">
    <property type="protein sequence ID" value="KOO53776.1"/>
    <property type="molecule type" value="Genomic_DNA"/>
</dbReference>
<comment type="caution">
    <text evidence="2">The sequence shown here is derived from an EMBL/GenBank/DDBJ whole genome shotgun (WGS) entry which is preliminary data.</text>
</comment>
<sequence length="331" mass="35073">MAVYYSKGRKQALEDVAVYNVALDVDGLATWHAVIDGHGGAQCAALAATRLPALIAEGIRDIEASGIEASIAIKDAIKAAFTTCEREVLPLVDDGCCVIGMLVDRRCTPARAYVANLGDSRAFACVEPAAATADAAAGTSTKTLATAPSCAAPAVRAIALSKDHVATDPKERRRIEVAGGVIEHGRVCGMLEVTRSLGDRLVKQRLRKGESAKGEGISAVPDVTSFAVGLEQRFVLMASDGFWKAWTSSEAIEVLHARLCAMDRRREVLATALDEPTAASALTREAHAALIKEREGATEEGCLKEMVHEAVHMRHAKDNVTALLVRMPPAP</sequence>
<dbReference type="Pfam" id="PF00481">
    <property type="entry name" value="PP2C"/>
    <property type="match status" value="1"/>
</dbReference>
<gene>
    <name evidence="2" type="ORF">Ctob_014168</name>
</gene>
<evidence type="ECO:0000313" key="2">
    <source>
        <dbReference type="EMBL" id="KOO53776.1"/>
    </source>
</evidence>
<dbReference type="SUPFAM" id="SSF81606">
    <property type="entry name" value="PP2C-like"/>
    <property type="match status" value="1"/>
</dbReference>
<evidence type="ECO:0000313" key="3">
    <source>
        <dbReference type="Proteomes" id="UP000037460"/>
    </source>
</evidence>
<feature type="domain" description="PPM-type phosphatase" evidence="1">
    <location>
        <begin position="1"/>
        <end position="327"/>
    </location>
</feature>
<dbReference type="CDD" id="cd00143">
    <property type="entry name" value="PP2Cc"/>
    <property type="match status" value="1"/>
</dbReference>
<dbReference type="InterPro" id="IPR036457">
    <property type="entry name" value="PPM-type-like_dom_sf"/>
</dbReference>
<dbReference type="PROSITE" id="PS51746">
    <property type="entry name" value="PPM_2"/>
    <property type="match status" value="1"/>
</dbReference>
<dbReference type="Gene3D" id="3.60.40.10">
    <property type="entry name" value="PPM-type phosphatase domain"/>
    <property type="match status" value="1"/>
</dbReference>
<evidence type="ECO:0000259" key="1">
    <source>
        <dbReference type="PROSITE" id="PS51746"/>
    </source>
</evidence>
<dbReference type="InterPro" id="IPR015655">
    <property type="entry name" value="PP2C"/>
</dbReference>
<dbReference type="PANTHER" id="PTHR13832:SF699">
    <property type="entry name" value="INTEGRIN-LINKED KINASE-ASSOCIATED SERINE_THREONINE PHOSPHATASE 2C"/>
    <property type="match status" value="1"/>
</dbReference>
<accession>A0A0M0LS16</accession>
<dbReference type="InterPro" id="IPR001932">
    <property type="entry name" value="PPM-type_phosphatase-like_dom"/>
</dbReference>
<dbReference type="AlphaFoldDB" id="A0A0M0LS16"/>
<name>A0A0M0LS16_9EUKA</name>
<protein>
    <recommendedName>
        <fullName evidence="1">PPM-type phosphatase domain-containing protein</fullName>
    </recommendedName>
</protein>
<dbReference type="PANTHER" id="PTHR13832">
    <property type="entry name" value="PROTEIN PHOSPHATASE 2C"/>
    <property type="match status" value="1"/>
</dbReference>
<dbReference type="OrthoDB" id="10264738at2759"/>
<reference evidence="3" key="1">
    <citation type="journal article" date="2015" name="PLoS Genet.">
        <title>Genome Sequence and Transcriptome Analyses of Chrysochromulina tobin: Metabolic Tools for Enhanced Algal Fitness in the Prominent Order Prymnesiales (Haptophyceae).</title>
        <authorList>
            <person name="Hovde B.T."/>
            <person name="Deodato C.R."/>
            <person name="Hunsperger H.M."/>
            <person name="Ryken S.A."/>
            <person name="Yost W."/>
            <person name="Jha R.K."/>
            <person name="Patterson J."/>
            <person name="Monnat R.J. Jr."/>
            <person name="Barlow S.B."/>
            <person name="Starkenburg S.R."/>
            <person name="Cattolico R.A."/>
        </authorList>
    </citation>
    <scope>NUCLEOTIDE SEQUENCE</scope>
    <source>
        <strain evidence="3">CCMP291</strain>
    </source>
</reference>
<organism evidence="2 3">
    <name type="scientific">Chrysochromulina tobinii</name>
    <dbReference type="NCBI Taxonomy" id="1460289"/>
    <lineage>
        <taxon>Eukaryota</taxon>
        <taxon>Haptista</taxon>
        <taxon>Haptophyta</taxon>
        <taxon>Prymnesiophyceae</taxon>
        <taxon>Prymnesiales</taxon>
        <taxon>Chrysochromulinaceae</taxon>
        <taxon>Chrysochromulina</taxon>
    </lineage>
</organism>
<keyword evidence="3" id="KW-1185">Reference proteome</keyword>
<dbReference type="SMART" id="SM00332">
    <property type="entry name" value="PP2Cc"/>
    <property type="match status" value="1"/>
</dbReference>
<proteinExistence type="predicted"/>
<dbReference type="Proteomes" id="UP000037460">
    <property type="component" value="Unassembled WGS sequence"/>
</dbReference>
<dbReference type="GO" id="GO:0004722">
    <property type="term" value="F:protein serine/threonine phosphatase activity"/>
    <property type="evidence" value="ECO:0007669"/>
    <property type="project" value="InterPro"/>
</dbReference>